<feature type="transmembrane region" description="Helical" evidence="8">
    <location>
        <begin position="302"/>
        <end position="323"/>
    </location>
</feature>
<comment type="caution">
    <text evidence="10">The sequence shown here is derived from an EMBL/GenBank/DDBJ whole genome shotgun (WGS) entry which is preliminary data.</text>
</comment>
<feature type="transmembrane region" description="Helical" evidence="8">
    <location>
        <begin position="456"/>
        <end position="479"/>
    </location>
</feature>
<evidence type="ECO:0000256" key="4">
    <source>
        <dbReference type="ARBA" id="ARBA00022989"/>
    </source>
</evidence>
<dbReference type="OrthoDB" id="440755at2759"/>
<feature type="transmembrane region" description="Helical" evidence="8">
    <location>
        <begin position="267"/>
        <end position="290"/>
    </location>
</feature>
<feature type="transmembrane region" description="Helical" evidence="8">
    <location>
        <begin position="500"/>
        <end position="524"/>
    </location>
</feature>
<sequence length="664" mass="71629">MLFFKSLAPNVTHNTRSNCKRTSSSRTNNAFWMPGCIFRAVLLGKLVRAAKEFPEGQWHEQGGSFLEGSKAHRLRLLSAFVRSLELPTPLHRLVFRMAALTMSGVELPAVSDASSVPAQEPNLDEDSTKGQEPEKQAGLLLQFLLCCISAVEGADMVILPAVFYALQRDLGLSLNDLATMILFQALSQAAAAPFWGVMADRGVMTRKKILIIGSVSQGAVTCIVAFANQLIPMIVLRALNGVLLASLRPVANGVLADVTSEARRGKVYGWIFFALNAGMVVGSLVATPLSTKQVFGMQGWRVAFLLIGGLSMLVGVLVGFLMVEPEREGAHLAEQGNASKGICSELRRLWGYCKMPTFLALVIQGCFGCVPWNAMSFRTLFFQVSGLSDFESSLLQALGQTAGAFGALFGGVLADFVTRRWLPLHGRPLIAQVSVLMGIPIAYLTFMVIPPPSGAFWYYLFLVCLLGFTASWCATGVNLPILSEIVPADNRSAIMAWQTALEGSCAAVLGNAMVGLLAQNVFGYDLASATQNPDSMANSENRAALGKALALTVSLPWILCLFFYTLLHWSYPRDLRRVKRLALDRAEKTFRADRTGQRLSSPSLAATASCVAQLQTACRGKGSTAAIHLTIQVERAFESCQILPGSHVLPPAESEGDNDGGKRA</sequence>
<dbReference type="PANTHER" id="PTHR23505">
    <property type="entry name" value="SPINSTER"/>
    <property type="match status" value="1"/>
</dbReference>
<evidence type="ECO:0000256" key="7">
    <source>
        <dbReference type="SAM" id="MobiDB-lite"/>
    </source>
</evidence>
<dbReference type="GO" id="GO:0022857">
    <property type="term" value="F:transmembrane transporter activity"/>
    <property type="evidence" value="ECO:0007669"/>
    <property type="project" value="InterPro"/>
</dbReference>
<dbReference type="PROSITE" id="PS50850">
    <property type="entry name" value="MFS"/>
    <property type="match status" value="1"/>
</dbReference>
<dbReference type="OMA" id="CCISAVE"/>
<comment type="subcellular location">
    <subcellularLocation>
        <location evidence="1">Membrane</location>
        <topology evidence="1">Multi-pass membrane protein</topology>
    </subcellularLocation>
</comment>
<keyword evidence="2" id="KW-0813">Transport</keyword>
<keyword evidence="3 8" id="KW-0812">Transmembrane</keyword>
<dbReference type="Gene3D" id="1.20.1250.20">
    <property type="entry name" value="MFS general substrate transporter like domains"/>
    <property type="match status" value="1"/>
</dbReference>
<evidence type="ECO:0000256" key="3">
    <source>
        <dbReference type="ARBA" id="ARBA00022692"/>
    </source>
</evidence>
<feature type="transmembrane region" description="Helical" evidence="8">
    <location>
        <begin position="544"/>
        <end position="567"/>
    </location>
</feature>
<dbReference type="InterPro" id="IPR044770">
    <property type="entry name" value="MFS_spinster-like"/>
</dbReference>
<comment type="similarity">
    <text evidence="6">Belongs to the major facilitator superfamily. Spinster (TC 2.A.1.49) family.</text>
</comment>
<dbReference type="EMBL" id="CAJNNV010025064">
    <property type="protein sequence ID" value="CAE8611973.1"/>
    <property type="molecule type" value="Genomic_DNA"/>
</dbReference>
<dbReference type="SUPFAM" id="SSF103473">
    <property type="entry name" value="MFS general substrate transporter"/>
    <property type="match status" value="1"/>
</dbReference>
<feature type="transmembrane region" description="Helical" evidence="8">
    <location>
        <begin position="429"/>
        <end position="450"/>
    </location>
</feature>
<feature type="transmembrane region" description="Helical" evidence="8">
    <location>
        <begin position="394"/>
        <end position="417"/>
    </location>
</feature>
<accession>A0A813FEA6</accession>
<feature type="transmembrane region" description="Helical" evidence="8">
    <location>
        <begin position="209"/>
        <end position="228"/>
    </location>
</feature>
<dbReference type="InterPro" id="IPR036259">
    <property type="entry name" value="MFS_trans_sf"/>
</dbReference>
<dbReference type="InterPro" id="IPR011701">
    <property type="entry name" value="MFS"/>
</dbReference>
<organism evidence="10 11">
    <name type="scientific">Polarella glacialis</name>
    <name type="common">Dinoflagellate</name>
    <dbReference type="NCBI Taxonomy" id="89957"/>
    <lineage>
        <taxon>Eukaryota</taxon>
        <taxon>Sar</taxon>
        <taxon>Alveolata</taxon>
        <taxon>Dinophyceae</taxon>
        <taxon>Suessiales</taxon>
        <taxon>Suessiaceae</taxon>
        <taxon>Polarella</taxon>
    </lineage>
</organism>
<evidence type="ECO:0000259" key="9">
    <source>
        <dbReference type="PROSITE" id="PS50850"/>
    </source>
</evidence>
<dbReference type="Proteomes" id="UP000654075">
    <property type="component" value="Unassembled WGS sequence"/>
</dbReference>
<dbReference type="GO" id="GO:0016020">
    <property type="term" value="C:membrane"/>
    <property type="evidence" value="ECO:0007669"/>
    <property type="project" value="UniProtKB-SubCell"/>
</dbReference>
<name>A0A813FEA6_POLGL</name>
<evidence type="ECO:0000256" key="6">
    <source>
        <dbReference type="ARBA" id="ARBA00024338"/>
    </source>
</evidence>
<keyword evidence="5 8" id="KW-0472">Membrane</keyword>
<feature type="transmembrane region" description="Helical" evidence="8">
    <location>
        <begin position="357"/>
        <end position="374"/>
    </location>
</feature>
<dbReference type="InterPro" id="IPR020846">
    <property type="entry name" value="MFS_dom"/>
</dbReference>
<protein>
    <recommendedName>
        <fullName evidence="9">Major facilitator superfamily (MFS) profile domain-containing protein</fullName>
    </recommendedName>
</protein>
<feature type="domain" description="Major facilitator superfamily (MFS) profile" evidence="9">
    <location>
        <begin position="141"/>
        <end position="571"/>
    </location>
</feature>
<evidence type="ECO:0000313" key="11">
    <source>
        <dbReference type="Proteomes" id="UP000654075"/>
    </source>
</evidence>
<keyword evidence="4 8" id="KW-1133">Transmembrane helix</keyword>
<dbReference type="AlphaFoldDB" id="A0A813FEA6"/>
<feature type="transmembrane region" description="Helical" evidence="8">
    <location>
        <begin position="139"/>
        <end position="165"/>
    </location>
</feature>
<evidence type="ECO:0000256" key="1">
    <source>
        <dbReference type="ARBA" id="ARBA00004141"/>
    </source>
</evidence>
<evidence type="ECO:0000256" key="5">
    <source>
        <dbReference type="ARBA" id="ARBA00023136"/>
    </source>
</evidence>
<reference evidence="10" key="1">
    <citation type="submission" date="2021-02" db="EMBL/GenBank/DDBJ databases">
        <authorList>
            <person name="Dougan E. K."/>
            <person name="Rhodes N."/>
            <person name="Thang M."/>
            <person name="Chan C."/>
        </authorList>
    </citation>
    <scope>NUCLEOTIDE SEQUENCE</scope>
</reference>
<feature type="transmembrane region" description="Helical" evidence="8">
    <location>
        <begin position="234"/>
        <end position="255"/>
    </location>
</feature>
<dbReference type="Pfam" id="PF07690">
    <property type="entry name" value="MFS_1"/>
    <property type="match status" value="1"/>
</dbReference>
<feature type="transmembrane region" description="Helical" evidence="8">
    <location>
        <begin position="177"/>
        <end position="197"/>
    </location>
</feature>
<feature type="region of interest" description="Disordered" evidence="7">
    <location>
        <begin position="111"/>
        <end position="131"/>
    </location>
</feature>
<gene>
    <name evidence="10" type="ORF">PGLA1383_LOCUS29768</name>
</gene>
<evidence type="ECO:0000256" key="2">
    <source>
        <dbReference type="ARBA" id="ARBA00022448"/>
    </source>
</evidence>
<proteinExistence type="inferred from homology"/>
<evidence type="ECO:0000313" key="10">
    <source>
        <dbReference type="EMBL" id="CAE8611973.1"/>
    </source>
</evidence>
<dbReference type="PANTHER" id="PTHR23505:SF52">
    <property type="entry name" value="MAJOR FACILITATOR SUPERFAMILY PROTEIN"/>
    <property type="match status" value="1"/>
</dbReference>
<evidence type="ECO:0000256" key="8">
    <source>
        <dbReference type="SAM" id="Phobius"/>
    </source>
</evidence>
<keyword evidence="11" id="KW-1185">Reference proteome</keyword>